<dbReference type="Pfam" id="PF04386">
    <property type="entry name" value="SspB"/>
    <property type="match status" value="1"/>
</dbReference>
<evidence type="ECO:0000313" key="2">
    <source>
        <dbReference type="EMBL" id="VFP80208.1"/>
    </source>
</evidence>
<dbReference type="AlphaFoldDB" id="A0A451D3G6"/>
<sequence length="170" mass="19482">MTDSKFTSCRPYLIRAFYEWLIDNHLTPYLVINIHVPNVLVPLENSWNGQIVLNISPNAVSNLELHNDKILFTTCFSGLLKKISIPPISVIAIYARENGEGMIFEQGMEDRIDQSPSLNNYTKPIKDNTMLSIIKNDYKNQYNMLNNSPDKNNKKQSTEDKNNLGLHLVQ</sequence>
<dbReference type="GO" id="GO:0005829">
    <property type="term" value="C:cytosol"/>
    <property type="evidence" value="ECO:0007669"/>
    <property type="project" value="TreeGrafter"/>
</dbReference>
<dbReference type="InterPro" id="IPR036760">
    <property type="entry name" value="SspB-like_sf"/>
</dbReference>
<name>A0A451D3G6_9GAMM</name>
<dbReference type="Gene3D" id="2.30.30.220">
    <property type="entry name" value="SspB-like"/>
    <property type="match status" value="1"/>
</dbReference>
<dbReference type="InterPro" id="IPR007481">
    <property type="entry name" value="SspB"/>
</dbReference>
<dbReference type="PANTHER" id="PTHR37486:SF1">
    <property type="entry name" value="STRINGENT STARVATION PROTEIN B"/>
    <property type="match status" value="1"/>
</dbReference>
<feature type="compositionally biased region" description="Basic and acidic residues" evidence="1">
    <location>
        <begin position="151"/>
        <end position="162"/>
    </location>
</feature>
<dbReference type="GO" id="GO:0045732">
    <property type="term" value="P:positive regulation of protein catabolic process"/>
    <property type="evidence" value="ECO:0007669"/>
    <property type="project" value="TreeGrafter"/>
</dbReference>
<proteinExistence type="predicted"/>
<accession>A0A451D3G6</accession>
<dbReference type="RefSeq" id="WP_197094948.1">
    <property type="nucleotide sequence ID" value="NZ_LR217705.1"/>
</dbReference>
<protein>
    <submittedName>
        <fullName evidence="2">Stringent starvation protein B</fullName>
    </submittedName>
</protein>
<organism evidence="2 3">
    <name type="scientific">Candidatus Erwinia haradaeae</name>
    <dbReference type="NCBI Taxonomy" id="1922217"/>
    <lineage>
        <taxon>Bacteria</taxon>
        <taxon>Pseudomonadati</taxon>
        <taxon>Pseudomonadota</taxon>
        <taxon>Gammaproteobacteria</taxon>
        <taxon>Enterobacterales</taxon>
        <taxon>Erwiniaceae</taxon>
        <taxon>Erwinia</taxon>
    </lineage>
</organism>
<reference evidence="2 3" key="1">
    <citation type="submission" date="2019-02" db="EMBL/GenBank/DDBJ databases">
        <authorList>
            <person name="Manzano-Marin A."/>
            <person name="Manzano-Marin A."/>
        </authorList>
    </citation>
    <scope>NUCLEOTIDE SEQUENCE [LARGE SCALE GENOMIC DNA]</scope>
    <source>
        <strain evidence="2 3">ErCisplendens/pseudotsugae</strain>
    </source>
</reference>
<dbReference type="GO" id="GO:0005840">
    <property type="term" value="C:ribosome"/>
    <property type="evidence" value="ECO:0007669"/>
    <property type="project" value="TreeGrafter"/>
</dbReference>
<gene>
    <name evidence="2" type="primary">sspB</name>
    <name evidence="2" type="ORF">ERCISPPS3390_139</name>
</gene>
<dbReference type="PANTHER" id="PTHR37486">
    <property type="entry name" value="STRINGENT STARVATION PROTEIN B"/>
    <property type="match status" value="1"/>
</dbReference>
<dbReference type="EMBL" id="LR217705">
    <property type="protein sequence ID" value="VFP80208.1"/>
    <property type="molecule type" value="Genomic_DNA"/>
</dbReference>
<dbReference type="SUPFAM" id="SSF101738">
    <property type="entry name" value="SspB-like"/>
    <property type="match status" value="1"/>
</dbReference>
<evidence type="ECO:0000256" key="1">
    <source>
        <dbReference type="SAM" id="MobiDB-lite"/>
    </source>
</evidence>
<dbReference type="Proteomes" id="UP000294338">
    <property type="component" value="Chromosome 1"/>
</dbReference>
<dbReference type="NCBIfam" id="NF008769">
    <property type="entry name" value="PRK11798.2-5"/>
    <property type="match status" value="1"/>
</dbReference>
<feature type="region of interest" description="Disordered" evidence="1">
    <location>
        <begin position="144"/>
        <end position="170"/>
    </location>
</feature>
<evidence type="ECO:0000313" key="3">
    <source>
        <dbReference type="Proteomes" id="UP000294338"/>
    </source>
</evidence>